<sequence>LRSMHNMKINTLKQGFFFITFISNIYHRINTYKFEYINKEGEKKTKQRFIKSNIGIVAHFQWLGNIILIEEATILIHKMMKGLKNEFSPIISEINSYLAGNDFTYNTIEEKEIVKDDLNENLKGKDPN</sequence>
<proteinExistence type="predicted"/>
<reference evidence="1" key="1">
    <citation type="journal article" date="2014" name="Front. Microbiol.">
        <title>High frequency of phylogenetically diverse reductive dehalogenase-homologous genes in deep subseafloor sedimentary metagenomes.</title>
        <authorList>
            <person name="Kawai M."/>
            <person name="Futagami T."/>
            <person name="Toyoda A."/>
            <person name="Takaki Y."/>
            <person name="Nishi S."/>
            <person name="Hori S."/>
            <person name="Arai W."/>
            <person name="Tsubouchi T."/>
            <person name="Morono Y."/>
            <person name="Uchiyama I."/>
            <person name="Ito T."/>
            <person name="Fujiyama A."/>
            <person name="Inagaki F."/>
            <person name="Takami H."/>
        </authorList>
    </citation>
    <scope>NUCLEOTIDE SEQUENCE</scope>
    <source>
        <strain evidence="1">Expedition CK06-06</strain>
    </source>
</reference>
<accession>X1SYL7</accession>
<evidence type="ECO:0000313" key="1">
    <source>
        <dbReference type="EMBL" id="GAI84236.1"/>
    </source>
</evidence>
<protein>
    <submittedName>
        <fullName evidence="1">Uncharacterized protein</fullName>
    </submittedName>
</protein>
<feature type="non-terminal residue" evidence="1">
    <location>
        <position position="1"/>
    </location>
</feature>
<dbReference type="EMBL" id="BARW01009757">
    <property type="protein sequence ID" value="GAI84236.1"/>
    <property type="molecule type" value="Genomic_DNA"/>
</dbReference>
<comment type="caution">
    <text evidence="1">The sequence shown here is derived from an EMBL/GenBank/DDBJ whole genome shotgun (WGS) entry which is preliminary data.</text>
</comment>
<name>X1SYL7_9ZZZZ</name>
<organism evidence="1">
    <name type="scientific">marine sediment metagenome</name>
    <dbReference type="NCBI Taxonomy" id="412755"/>
    <lineage>
        <taxon>unclassified sequences</taxon>
        <taxon>metagenomes</taxon>
        <taxon>ecological metagenomes</taxon>
    </lineage>
</organism>
<gene>
    <name evidence="1" type="ORF">S12H4_19495</name>
</gene>
<dbReference type="AlphaFoldDB" id="X1SYL7"/>